<keyword evidence="3" id="KW-1185">Reference proteome</keyword>
<dbReference type="Gramene" id="Bo1g017360.1">
    <property type="protein sequence ID" value="Bo1g017360.1"/>
    <property type="gene ID" value="Bo1g017360"/>
</dbReference>
<dbReference type="AlphaFoldDB" id="A0A0D3A3R4"/>
<proteinExistence type="predicted"/>
<protein>
    <submittedName>
        <fullName evidence="2">Uncharacterized protein</fullName>
    </submittedName>
</protein>
<evidence type="ECO:0000313" key="2">
    <source>
        <dbReference type="EnsemblPlants" id="Bo1g017360.1"/>
    </source>
</evidence>
<sequence length="115" mass="13265">MDEFECSWGLEANPELGEDDSSVKCQSEYGGQPYFVTQANHHRLGEQRRLLYDKDRKKMLPCLNTVLDYHYQRKDKSKEGNANRGSSRSETDKMSDLVYDTGSVTSVSEDKDRDF</sequence>
<organism evidence="2 3">
    <name type="scientific">Brassica oleracea var. oleracea</name>
    <dbReference type="NCBI Taxonomy" id="109376"/>
    <lineage>
        <taxon>Eukaryota</taxon>
        <taxon>Viridiplantae</taxon>
        <taxon>Streptophyta</taxon>
        <taxon>Embryophyta</taxon>
        <taxon>Tracheophyta</taxon>
        <taxon>Spermatophyta</taxon>
        <taxon>Magnoliopsida</taxon>
        <taxon>eudicotyledons</taxon>
        <taxon>Gunneridae</taxon>
        <taxon>Pentapetalae</taxon>
        <taxon>rosids</taxon>
        <taxon>malvids</taxon>
        <taxon>Brassicales</taxon>
        <taxon>Brassicaceae</taxon>
        <taxon>Brassiceae</taxon>
        <taxon>Brassica</taxon>
    </lineage>
</organism>
<dbReference type="EnsemblPlants" id="Bo1g017360.1">
    <property type="protein sequence ID" value="Bo1g017360.1"/>
    <property type="gene ID" value="Bo1g017360"/>
</dbReference>
<evidence type="ECO:0000313" key="3">
    <source>
        <dbReference type="Proteomes" id="UP000032141"/>
    </source>
</evidence>
<dbReference type="Proteomes" id="UP000032141">
    <property type="component" value="Chromosome C1"/>
</dbReference>
<dbReference type="HOGENOM" id="CLU_2112261_0_0_1"/>
<evidence type="ECO:0000256" key="1">
    <source>
        <dbReference type="SAM" id="MobiDB-lite"/>
    </source>
</evidence>
<name>A0A0D3A3R4_BRAOL</name>
<accession>A0A0D3A3R4</accession>
<reference evidence="2 3" key="1">
    <citation type="journal article" date="2014" name="Genome Biol.">
        <title>Transcriptome and methylome profiling reveals relics of genome dominance in the mesopolyploid Brassica oleracea.</title>
        <authorList>
            <person name="Parkin I.A."/>
            <person name="Koh C."/>
            <person name="Tang H."/>
            <person name="Robinson S.J."/>
            <person name="Kagale S."/>
            <person name="Clarke W.E."/>
            <person name="Town C.D."/>
            <person name="Nixon J."/>
            <person name="Krishnakumar V."/>
            <person name="Bidwell S.L."/>
            <person name="Denoeud F."/>
            <person name="Belcram H."/>
            <person name="Links M.G."/>
            <person name="Just J."/>
            <person name="Clarke C."/>
            <person name="Bender T."/>
            <person name="Huebert T."/>
            <person name="Mason A.S."/>
            <person name="Pires J.C."/>
            <person name="Barker G."/>
            <person name="Moore J."/>
            <person name="Walley P.G."/>
            <person name="Manoli S."/>
            <person name="Batley J."/>
            <person name="Edwards D."/>
            <person name="Nelson M.N."/>
            <person name="Wang X."/>
            <person name="Paterson A.H."/>
            <person name="King G."/>
            <person name="Bancroft I."/>
            <person name="Chalhoub B."/>
            <person name="Sharpe A.G."/>
        </authorList>
    </citation>
    <scope>NUCLEOTIDE SEQUENCE</scope>
    <source>
        <strain evidence="2 3">cv. TO1000</strain>
    </source>
</reference>
<feature type="region of interest" description="Disordered" evidence="1">
    <location>
        <begin position="73"/>
        <end position="115"/>
    </location>
</feature>
<feature type="compositionally biased region" description="Basic and acidic residues" evidence="1">
    <location>
        <begin position="73"/>
        <end position="95"/>
    </location>
</feature>
<feature type="region of interest" description="Disordered" evidence="1">
    <location>
        <begin position="1"/>
        <end position="23"/>
    </location>
</feature>
<reference evidence="2" key="2">
    <citation type="submission" date="2015-03" db="UniProtKB">
        <authorList>
            <consortium name="EnsemblPlants"/>
        </authorList>
    </citation>
    <scope>IDENTIFICATION</scope>
</reference>